<keyword evidence="2" id="KW-0560">Oxidoreductase</keyword>
<dbReference type="SUPFAM" id="SSF51735">
    <property type="entry name" value="NAD(P)-binding Rossmann-fold domains"/>
    <property type="match status" value="1"/>
</dbReference>
<comment type="similarity">
    <text evidence="1">Belongs to the short-chain dehydrogenases/reductases (SDR) family.</text>
</comment>
<dbReference type="InterPro" id="IPR036291">
    <property type="entry name" value="NAD(P)-bd_dom_sf"/>
</dbReference>
<evidence type="ECO:0000256" key="1">
    <source>
        <dbReference type="ARBA" id="ARBA00006484"/>
    </source>
</evidence>
<accession>A0A5B8FID2</accession>
<dbReference type="InterPro" id="IPR006311">
    <property type="entry name" value="TAT_signal"/>
</dbReference>
<keyword evidence="5" id="KW-1185">Reference proteome</keyword>
<dbReference type="KEGG" id="ppru:FDP22_15780"/>
<reference evidence="4 5" key="1">
    <citation type="submission" date="2019-06" db="EMBL/GenBank/DDBJ databases">
        <title>Genome sequence of Rhodobacteraceae bacterium D4M1.</title>
        <authorList>
            <person name="Cao J."/>
        </authorList>
    </citation>
    <scope>NUCLEOTIDE SEQUENCE [LARGE SCALE GENOMIC DNA]</scope>
    <source>
        <strain evidence="4 5">D4M1</strain>
    </source>
</reference>
<dbReference type="AlphaFoldDB" id="A0A5B8FID2"/>
<evidence type="ECO:0000256" key="2">
    <source>
        <dbReference type="ARBA" id="ARBA00023002"/>
    </source>
</evidence>
<evidence type="ECO:0000313" key="4">
    <source>
        <dbReference type="EMBL" id="QDL93117.1"/>
    </source>
</evidence>
<dbReference type="PANTHER" id="PTHR24320">
    <property type="entry name" value="RETINOL DEHYDROGENASE"/>
    <property type="match status" value="1"/>
</dbReference>
<dbReference type="OrthoDB" id="109589at2"/>
<dbReference type="InterPro" id="IPR002347">
    <property type="entry name" value="SDR_fam"/>
</dbReference>
<feature type="region of interest" description="Disordered" evidence="3">
    <location>
        <begin position="1"/>
        <end position="24"/>
    </location>
</feature>
<dbReference type="EMBL" id="CP040818">
    <property type="protein sequence ID" value="QDL93117.1"/>
    <property type="molecule type" value="Genomic_DNA"/>
</dbReference>
<evidence type="ECO:0000256" key="3">
    <source>
        <dbReference type="SAM" id="MobiDB-lite"/>
    </source>
</evidence>
<sequence length="359" mass="38595">MQRKLGRGSVPPSSSNERPGLSRRRFLQSSAVTAGSTLLVGCSTRSQAEDWGVANIPSHAGRYALVTGGNGYPIGDISGLGYHTALQLARAGADVTIASRKADRGAEAARLIREAAPDSEVRFEQFDLTDLASVNAFTERMTSEGRPIDMLVNNAGVMGRLSMELSVDGHERVFATNTLGHFAMTGQLMPLMRDGPETRVVWVSSSRAAREPLDFETMRLPDPYDYGAAYNYTKLAAMELAIEMERRSRAAGWAITSVAAHPGVARTHLIPDGPGPNSMEGRRLRTMGAMFPPAEEGAVPLLFATTWPEAQGGHYYGPTGGPMRSGPPGENDMREAALDPEASAALWTWLEELSGVKYG</sequence>
<organism evidence="4 5">
    <name type="scientific">Paroceanicella profunda</name>
    <dbReference type="NCBI Taxonomy" id="2579971"/>
    <lineage>
        <taxon>Bacteria</taxon>
        <taxon>Pseudomonadati</taxon>
        <taxon>Pseudomonadota</taxon>
        <taxon>Alphaproteobacteria</taxon>
        <taxon>Rhodobacterales</taxon>
        <taxon>Paracoccaceae</taxon>
        <taxon>Paroceanicella</taxon>
    </lineage>
</organism>
<name>A0A5B8FID2_9RHOB</name>
<evidence type="ECO:0000313" key="5">
    <source>
        <dbReference type="Proteomes" id="UP000305888"/>
    </source>
</evidence>
<gene>
    <name evidence="4" type="ORF">FDP22_15780</name>
</gene>
<dbReference type="Proteomes" id="UP000305888">
    <property type="component" value="Chromosome"/>
</dbReference>
<dbReference type="PANTHER" id="PTHR24320:SF148">
    <property type="entry name" value="NAD(P)-BINDING ROSSMANN-FOLD SUPERFAMILY PROTEIN"/>
    <property type="match status" value="1"/>
</dbReference>
<proteinExistence type="inferred from homology"/>
<dbReference type="PROSITE" id="PS51318">
    <property type="entry name" value="TAT"/>
    <property type="match status" value="1"/>
</dbReference>
<dbReference type="Gene3D" id="3.40.50.720">
    <property type="entry name" value="NAD(P)-binding Rossmann-like Domain"/>
    <property type="match status" value="1"/>
</dbReference>
<dbReference type="Pfam" id="PF00106">
    <property type="entry name" value="adh_short"/>
    <property type="match status" value="1"/>
</dbReference>
<dbReference type="GO" id="GO:0016491">
    <property type="term" value="F:oxidoreductase activity"/>
    <property type="evidence" value="ECO:0007669"/>
    <property type="project" value="UniProtKB-KW"/>
</dbReference>
<protein>
    <submittedName>
        <fullName evidence="4">SDR family NAD(P)-dependent oxidoreductase</fullName>
    </submittedName>
</protein>